<proteinExistence type="predicted"/>
<dbReference type="EMBL" id="KV426585">
    <property type="protein sequence ID" value="KZV79629.1"/>
    <property type="molecule type" value="Genomic_DNA"/>
</dbReference>
<keyword evidence="2" id="KW-1185">Reference proteome</keyword>
<dbReference type="Proteomes" id="UP000077266">
    <property type="component" value="Unassembled WGS sequence"/>
</dbReference>
<dbReference type="AlphaFoldDB" id="A0A165Z5S5"/>
<evidence type="ECO:0000313" key="1">
    <source>
        <dbReference type="EMBL" id="KZV79629.1"/>
    </source>
</evidence>
<protein>
    <submittedName>
        <fullName evidence="1">Uncharacterized protein</fullName>
    </submittedName>
</protein>
<gene>
    <name evidence="1" type="ORF">EXIGLDRAFT_734725</name>
</gene>
<evidence type="ECO:0000313" key="2">
    <source>
        <dbReference type="Proteomes" id="UP000077266"/>
    </source>
</evidence>
<name>A0A165Z5S5_EXIGL</name>
<dbReference type="InParanoid" id="A0A165Z5S5"/>
<sequence>MTSERWIQREDVMKRRVWAKEIMAKKEDRRTGRIVRAVCEGCRCQGRLRKEFST</sequence>
<accession>A0A165Z5S5</accession>
<organism evidence="1 2">
    <name type="scientific">Exidia glandulosa HHB12029</name>
    <dbReference type="NCBI Taxonomy" id="1314781"/>
    <lineage>
        <taxon>Eukaryota</taxon>
        <taxon>Fungi</taxon>
        <taxon>Dikarya</taxon>
        <taxon>Basidiomycota</taxon>
        <taxon>Agaricomycotina</taxon>
        <taxon>Agaricomycetes</taxon>
        <taxon>Auriculariales</taxon>
        <taxon>Exidiaceae</taxon>
        <taxon>Exidia</taxon>
    </lineage>
</organism>
<reference evidence="1 2" key="1">
    <citation type="journal article" date="2016" name="Mol. Biol. Evol.">
        <title>Comparative Genomics of Early-Diverging Mushroom-Forming Fungi Provides Insights into the Origins of Lignocellulose Decay Capabilities.</title>
        <authorList>
            <person name="Nagy L.G."/>
            <person name="Riley R."/>
            <person name="Tritt A."/>
            <person name="Adam C."/>
            <person name="Daum C."/>
            <person name="Floudas D."/>
            <person name="Sun H."/>
            <person name="Yadav J.S."/>
            <person name="Pangilinan J."/>
            <person name="Larsson K.H."/>
            <person name="Matsuura K."/>
            <person name="Barry K."/>
            <person name="Labutti K."/>
            <person name="Kuo R."/>
            <person name="Ohm R.A."/>
            <person name="Bhattacharya S.S."/>
            <person name="Shirouzu T."/>
            <person name="Yoshinaga Y."/>
            <person name="Martin F.M."/>
            <person name="Grigoriev I.V."/>
            <person name="Hibbett D.S."/>
        </authorList>
    </citation>
    <scope>NUCLEOTIDE SEQUENCE [LARGE SCALE GENOMIC DNA]</scope>
    <source>
        <strain evidence="1 2">HHB12029</strain>
    </source>
</reference>